<dbReference type="Proteomes" id="UP001162501">
    <property type="component" value="Chromosome 16"/>
</dbReference>
<evidence type="ECO:0000313" key="2">
    <source>
        <dbReference type="Proteomes" id="UP001162501"/>
    </source>
</evidence>
<gene>
    <name evidence="1" type="ORF">MRATA1EN22A_LOCUS6370</name>
</gene>
<evidence type="ECO:0000313" key="1">
    <source>
        <dbReference type="EMBL" id="CAM9711699.1"/>
    </source>
</evidence>
<accession>A0AC59YIW3</accession>
<sequence length="116" mass="12124">MATETVKGKSDHVPSMSWACAPRSDTIHLHPVLLSSKHPSHSLAALSCCAPCLCPAVPFGPNLTFQVRAGVTRPPEPFLISADTPPSRSSEAGTVTFLPPPPLLQAALTESLQSAS</sequence>
<proteinExistence type="predicted"/>
<reference evidence="1" key="1">
    <citation type="submission" date="2023-05" db="EMBL/GenBank/DDBJ databases">
        <authorList>
            <consortium name="ELIXIR-Norway"/>
        </authorList>
    </citation>
    <scope>NUCLEOTIDE SEQUENCE</scope>
</reference>
<dbReference type="EMBL" id="OX596100">
    <property type="protein sequence ID" value="CAM9711699.1"/>
    <property type="molecule type" value="Genomic_DNA"/>
</dbReference>
<reference evidence="1" key="2">
    <citation type="submission" date="2025-03" db="EMBL/GenBank/DDBJ databases">
        <authorList>
            <consortium name="ELIXIR-Norway"/>
            <consortium name="Elixir Norway"/>
        </authorList>
    </citation>
    <scope>NUCLEOTIDE SEQUENCE</scope>
</reference>
<name>A0AC59YIW3_RANTA</name>
<organism evidence="1 2">
    <name type="scientific">Rangifer tarandus platyrhynchus</name>
    <name type="common">Svalbard reindeer</name>
    <dbReference type="NCBI Taxonomy" id="3082113"/>
    <lineage>
        <taxon>Eukaryota</taxon>
        <taxon>Metazoa</taxon>
        <taxon>Chordata</taxon>
        <taxon>Craniata</taxon>
        <taxon>Vertebrata</taxon>
        <taxon>Euteleostomi</taxon>
        <taxon>Mammalia</taxon>
        <taxon>Eutheria</taxon>
        <taxon>Laurasiatheria</taxon>
        <taxon>Artiodactyla</taxon>
        <taxon>Ruminantia</taxon>
        <taxon>Pecora</taxon>
        <taxon>Cervidae</taxon>
        <taxon>Odocoileinae</taxon>
        <taxon>Rangifer</taxon>
    </lineage>
</organism>
<protein>
    <submittedName>
        <fullName evidence="1">Uncharacterized protein</fullName>
    </submittedName>
</protein>